<dbReference type="GeneID" id="43578879"/>
<evidence type="ECO:0000313" key="2">
    <source>
        <dbReference type="EMBL" id="VVT43595.1"/>
    </source>
</evidence>
<sequence length="89" mass="9475">MAFIPFEETRAQSTANSPALGPAGTPTLAATAAGQQQSASEKAAADQKREIFRLYAPGQEEHLEGQETRHEDSFPPAIILRGPSAAKQQ</sequence>
<feature type="region of interest" description="Disordered" evidence="1">
    <location>
        <begin position="58"/>
        <end position="89"/>
    </location>
</feature>
<feature type="region of interest" description="Disordered" evidence="1">
    <location>
        <begin position="1"/>
        <end position="46"/>
    </location>
</feature>
<dbReference type="AlphaFoldDB" id="A0A5E8B2J4"/>
<organism evidence="2 3">
    <name type="scientific">Magnusiomyces paraingens</name>
    <dbReference type="NCBI Taxonomy" id="2606893"/>
    <lineage>
        <taxon>Eukaryota</taxon>
        <taxon>Fungi</taxon>
        <taxon>Dikarya</taxon>
        <taxon>Ascomycota</taxon>
        <taxon>Saccharomycotina</taxon>
        <taxon>Dipodascomycetes</taxon>
        <taxon>Dipodascales</taxon>
        <taxon>Dipodascaceae</taxon>
        <taxon>Magnusiomyces</taxon>
    </lineage>
</organism>
<evidence type="ECO:0000256" key="1">
    <source>
        <dbReference type="SAM" id="MobiDB-lite"/>
    </source>
</evidence>
<dbReference type="EMBL" id="CABVLU010000001">
    <property type="protein sequence ID" value="VVT43595.1"/>
    <property type="molecule type" value="Genomic_DNA"/>
</dbReference>
<dbReference type="Proteomes" id="UP000398389">
    <property type="component" value="Unassembled WGS sequence"/>
</dbReference>
<feature type="compositionally biased region" description="Basic and acidic residues" evidence="1">
    <location>
        <begin position="59"/>
        <end position="73"/>
    </location>
</feature>
<dbReference type="RefSeq" id="XP_031850670.1">
    <property type="nucleotide sequence ID" value="XM_031994779.1"/>
</dbReference>
<proteinExistence type="predicted"/>
<keyword evidence="3" id="KW-1185">Reference proteome</keyword>
<reference evidence="2 3" key="1">
    <citation type="submission" date="2019-09" db="EMBL/GenBank/DDBJ databases">
        <authorList>
            <person name="Brejova B."/>
        </authorList>
    </citation>
    <scope>NUCLEOTIDE SEQUENCE [LARGE SCALE GENOMIC DNA]</scope>
</reference>
<evidence type="ECO:0000313" key="3">
    <source>
        <dbReference type="Proteomes" id="UP000398389"/>
    </source>
</evidence>
<protein>
    <submittedName>
        <fullName evidence="2">Uncharacterized protein</fullName>
    </submittedName>
</protein>
<gene>
    <name evidence="2" type="ORF">SAPINGB_P000054</name>
</gene>
<feature type="compositionally biased region" description="Low complexity" evidence="1">
    <location>
        <begin position="18"/>
        <end position="40"/>
    </location>
</feature>
<accession>A0A5E8B2J4</accession>
<name>A0A5E8B2J4_9ASCO</name>